<feature type="domain" description="DUF4352" evidence="3">
    <location>
        <begin position="36"/>
        <end position="144"/>
    </location>
</feature>
<dbReference type="PROSITE" id="PS51257">
    <property type="entry name" value="PROKAR_LIPOPROTEIN"/>
    <property type="match status" value="1"/>
</dbReference>
<dbReference type="EMBL" id="JABJVM010000022">
    <property type="protein sequence ID" value="MBA3927620.1"/>
    <property type="molecule type" value="Genomic_DNA"/>
</dbReference>
<dbReference type="RefSeq" id="WP_181677701.1">
    <property type="nucleotide sequence ID" value="NZ_JABJVM010000022.1"/>
</dbReference>
<dbReference type="Gene3D" id="2.60.40.1240">
    <property type="match status" value="1"/>
</dbReference>
<feature type="chain" id="PRO_5038438698" evidence="2">
    <location>
        <begin position="20"/>
        <end position="154"/>
    </location>
</feature>
<feature type="signal peptide" evidence="2">
    <location>
        <begin position="1"/>
        <end position="19"/>
    </location>
</feature>
<comment type="caution">
    <text evidence="4">The sequence shown here is derived from an EMBL/GenBank/DDBJ whole genome shotgun (WGS) entry which is preliminary data.</text>
</comment>
<proteinExistence type="predicted"/>
<evidence type="ECO:0000256" key="2">
    <source>
        <dbReference type="SAM" id="SignalP"/>
    </source>
</evidence>
<evidence type="ECO:0000313" key="4">
    <source>
        <dbReference type="EMBL" id="MBA3927620.1"/>
    </source>
</evidence>
<dbReference type="InterPro" id="IPR029051">
    <property type="entry name" value="DUF4352"/>
</dbReference>
<evidence type="ECO:0000313" key="5">
    <source>
        <dbReference type="Proteomes" id="UP000548787"/>
    </source>
</evidence>
<reference evidence="4 5" key="2">
    <citation type="submission" date="2020-08" db="EMBL/GenBank/DDBJ databases">
        <title>Listeria ohnekaius sp. nov. and Listeria portnoyii sp. nov. isolated from non-agricultural and natural environments.</title>
        <authorList>
            <person name="Weller D."/>
            <person name="Belias A.M."/>
            <person name="Liao J."/>
            <person name="Guo S."/>
            <person name="Orsi R.H."/>
            <person name="Wiedmann M."/>
        </authorList>
    </citation>
    <scope>NUCLEOTIDE SEQUENCE [LARGE SCALE GENOMIC DNA]</scope>
    <source>
        <strain evidence="4 5">FSL W9-0585</strain>
    </source>
</reference>
<evidence type="ECO:0000259" key="3">
    <source>
        <dbReference type="Pfam" id="PF11611"/>
    </source>
</evidence>
<dbReference type="Proteomes" id="UP000548787">
    <property type="component" value="Unassembled WGS sequence"/>
</dbReference>
<dbReference type="InterPro" id="IPR029050">
    <property type="entry name" value="Immunoprotect_excell_Ig-like"/>
</dbReference>
<gene>
    <name evidence="4" type="ORF">HPK16_14875</name>
</gene>
<sequence length="154" mass="17570">MLKKLLAITGIVLATMTIAACTGNETPKKTEASNHQVQEKVDTKGLKINIEQANYTDERDRNTEKVKQVLRLKMTVENTSIEEIFFDSTKLQVKDGNGKKLAIYPFENMMETVAPKKTMTGYAYFKSNSNGPYTVVYTHPITKKKYEWQVNPER</sequence>
<keyword evidence="5" id="KW-1185">Reference proteome</keyword>
<keyword evidence="1 2" id="KW-0732">Signal</keyword>
<accession>A0A7W1T8X3</accession>
<evidence type="ECO:0000256" key="1">
    <source>
        <dbReference type="ARBA" id="ARBA00022729"/>
    </source>
</evidence>
<dbReference type="Pfam" id="PF11611">
    <property type="entry name" value="DUF4352"/>
    <property type="match status" value="1"/>
</dbReference>
<dbReference type="AlphaFoldDB" id="A0A7W1T8X3"/>
<protein>
    <submittedName>
        <fullName evidence="4">DUF4352 domain-containing protein</fullName>
    </submittedName>
</protein>
<reference evidence="4 5" key="1">
    <citation type="submission" date="2020-05" db="EMBL/GenBank/DDBJ databases">
        <authorList>
            <person name="Carlin C.R."/>
        </authorList>
    </citation>
    <scope>NUCLEOTIDE SEQUENCE [LARGE SCALE GENOMIC DNA]</scope>
    <source>
        <strain evidence="4 5">FSL W9-0585</strain>
    </source>
</reference>
<organism evidence="4 5">
    <name type="scientific">Listeria rustica</name>
    <dbReference type="NCBI Taxonomy" id="2713503"/>
    <lineage>
        <taxon>Bacteria</taxon>
        <taxon>Bacillati</taxon>
        <taxon>Bacillota</taxon>
        <taxon>Bacilli</taxon>
        <taxon>Bacillales</taxon>
        <taxon>Listeriaceae</taxon>
        <taxon>Listeria</taxon>
    </lineage>
</organism>
<name>A0A7W1T8X3_9LIST</name>